<organism evidence="1 2">
    <name type="scientific">Candidatus Faeciplasma gallinarum</name>
    <dbReference type="NCBI Taxonomy" id="2840799"/>
    <lineage>
        <taxon>Bacteria</taxon>
        <taxon>Bacillati</taxon>
        <taxon>Bacillota</taxon>
        <taxon>Clostridia</taxon>
        <taxon>Eubacteriales</taxon>
        <taxon>Oscillospiraceae</taxon>
        <taxon>Oscillospiraceae incertae sedis</taxon>
        <taxon>Candidatus Faeciplasma</taxon>
    </lineage>
</organism>
<name>A0A9D1ENW0_9FIRM</name>
<evidence type="ECO:0000313" key="2">
    <source>
        <dbReference type="Proteomes" id="UP000823982"/>
    </source>
</evidence>
<dbReference type="AlphaFoldDB" id="A0A9D1ENW0"/>
<reference evidence="1" key="1">
    <citation type="submission" date="2020-10" db="EMBL/GenBank/DDBJ databases">
        <authorList>
            <person name="Gilroy R."/>
        </authorList>
    </citation>
    <scope>NUCLEOTIDE SEQUENCE</scope>
    <source>
        <strain evidence="1">CHK157-1446</strain>
    </source>
</reference>
<comment type="caution">
    <text evidence="1">The sequence shown here is derived from an EMBL/GenBank/DDBJ whole genome shotgun (WGS) entry which is preliminary data.</text>
</comment>
<gene>
    <name evidence="1" type="ORF">IAD01_04550</name>
</gene>
<accession>A0A9D1ENW0</accession>
<proteinExistence type="predicted"/>
<reference evidence="1" key="2">
    <citation type="journal article" date="2021" name="PeerJ">
        <title>Extensive microbial diversity within the chicken gut microbiome revealed by metagenomics and culture.</title>
        <authorList>
            <person name="Gilroy R."/>
            <person name="Ravi A."/>
            <person name="Getino M."/>
            <person name="Pursley I."/>
            <person name="Horton D.L."/>
            <person name="Alikhan N.F."/>
            <person name="Baker D."/>
            <person name="Gharbi K."/>
            <person name="Hall N."/>
            <person name="Watson M."/>
            <person name="Adriaenssens E.M."/>
            <person name="Foster-Nyarko E."/>
            <person name="Jarju S."/>
            <person name="Secka A."/>
            <person name="Antonio M."/>
            <person name="Oren A."/>
            <person name="Chaudhuri R.R."/>
            <person name="La Ragione R."/>
            <person name="Hildebrand F."/>
            <person name="Pallen M.J."/>
        </authorList>
    </citation>
    <scope>NUCLEOTIDE SEQUENCE</scope>
    <source>
        <strain evidence="1">CHK157-1446</strain>
    </source>
</reference>
<evidence type="ECO:0008006" key="3">
    <source>
        <dbReference type="Google" id="ProtNLM"/>
    </source>
</evidence>
<dbReference type="EMBL" id="DVIR01000040">
    <property type="protein sequence ID" value="HIS24656.1"/>
    <property type="molecule type" value="Genomic_DNA"/>
</dbReference>
<evidence type="ECO:0000313" key="1">
    <source>
        <dbReference type="EMBL" id="HIS24656.1"/>
    </source>
</evidence>
<protein>
    <recommendedName>
        <fullName evidence="3">Phage tail protein</fullName>
    </recommendedName>
</protein>
<sequence length="478" mass="52715">MKEHSDSYNPSSDIREVGMRITVGLDTQDRYDGVHVTLSDLAFTDDSDPQKLFDGDTEEVAIKTIGNEYSKYFYLYFSTDYPPEYVKLYLAQDSPMPSYIMTTWYKISETSIGWYFPEAGTRVVTFNKPNGFGQPTSLLVGFGDPGISLCEIELAPPMDDIVLTQSEIISAEISEEVDVSAEKFPKRTLDFEASASGFNPELLPCCTGKSVKTEISVNGEYIHTGDFFIDEAVSINGGAGVRVHCSDIVTRMEKFMTGLTTGGVKTLGEVLNYGSGAAAFVEFDMDDYSANAVFCADMYTEIDTQENCLLLAAQAANISSIWVNRDGVVRISCLTRGSGYVKEIQPDDVIEYSEYSVNDRVEYVEVTGENSSGVTAANSGNYYQACMMAFLENDFFTPSSAQTLANNYIAAKNYRLNAVLKLRCDPALEVADRVKLIWKDQSDMGEFIVASQKISFDESGLSSVVKLCAPLPEVYDSK</sequence>
<dbReference type="Proteomes" id="UP000823982">
    <property type="component" value="Unassembled WGS sequence"/>
</dbReference>